<dbReference type="OrthoDB" id="214150at2"/>
<evidence type="ECO:0000259" key="1">
    <source>
        <dbReference type="Pfam" id="PF08818"/>
    </source>
</evidence>
<dbReference type="Pfam" id="PF08818">
    <property type="entry name" value="DUF1801"/>
    <property type="match status" value="1"/>
</dbReference>
<sequence>MNKKVTDYLNGLTQWKDELIRLREIILDCDLVEDFKWKHPCYTYKGKNIALMHDFKEYSALLFYKGALLKDPKKILIQQTKNVQAGRQIRFINLEEINQLEAVIKSYLLEAIEHEKSGQKIPMKKVSDFDFPSELGDKFKENPELETAFNNLTPGRQKGYLLNFSQAKQSSTRLSRIEKNTKRIFEGKGLNDCICGLSKRMPNCDGSHNQLSSK</sequence>
<gene>
    <name evidence="2" type="ORF">SAMN05660866_01373</name>
</gene>
<feature type="domain" description="YdhG-like" evidence="1">
    <location>
        <begin position="15"/>
        <end position="112"/>
    </location>
</feature>
<dbReference type="AlphaFoldDB" id="A0A1T5B458"/>
<dbReference type="Gene3D" id="3.90.1150.200">
    <property type="match status" value="1"/>
</dbReference>
<evidence type="ECO:0000313" key="2">
    <source>
        <dbReference type="EMBL" id="SKB41740.1"/>
    </source>
</evidence>
<accession>A0A1T5B458</accession>
<evidence type="ECO:0000313" key="3">
    <source>
        <dbReference type="Proteomes" id="UP000190339"/>
    </source>
</evidence>
<dbReference type="InterPro" id="IPR042216">
    <property type="entry name" value="MitoNEET_CISD"/>
</dbReference>
<dbReference type="PIRSF" id="PIRSF021308">
    <property type="entry name" value="UCP021308"/>
    <property type="match status" value="1"/>
</dbReference>
<dbReference type="SUPFAM" id="SSF159888">
    <property type="entry name" value="YdhG-like"/>
    <property type="match status" value="1"/>
</dbReference>
<protein>
    <submittedName>
        <fullName evidence="2">Uncharacterized conserved protein YdeI, YjbR/CyaY-like superfamily, DUF1801 family</fullName>
    </submittedName>
</protein>
<dbReference type="Gene3D" id="3.40.5.90">
    <property type="entry name" value="CDGSH iron-sulfur domain, mitoNEET-type"/>
    <property type="match status" value="1"/>
</dbReference>
<name>A0A1T5B458_9FLAO</name>
<proteinExistence type="predicted"/>
<dbReference type="EMBL" id="FUYL01000003">
    <property type="protein sequence ID" value="SKB41740.1"/>
    <property type="molecule type" value="Genomic_DNA"/>
</dbReference>
<dbReference type="Proteomes" id="UP000190339">
    <property type="component" value="Unassembled WGS sequence"/>
</dbReference>
<dbReference type="InterPro" id="IPR016786">
    <property type="entry name" value="YdeI_bac"/>
</dbReference>
<dbReference type="RefSeq" id="WP_079511852.1">
    <property type="nucleotide sequence ID" value="NZ_FUYL01000003.1"/>
</dbReference>
<keyword evidence="3" id="KW-1185">Reference proteome</keyword>
<reference evidence="3" key="1">
    <citation type="submission" date="2017-02" db="EMBL/GenBank/DDBJ databases">
        <authorList>
            <person name="Varghese N."/>
            <person name="Submissions S."/>
        </authorList>
    </citation>
    <scope>NUCLEOTIDE SEQUENCE [LARGE SCALE GENOMIC DNA]</scope>
    <source>
        <strain evidence="3">DSM 23546</strain>
    </source>
</reference>
<dbReference type="STRING" id="561365.SAMN05660866_01373"/>
<dbReference type="Pfam" id="PF13376">
    <property type="entry name" value="OmdA"/>
    <property type="match status" value="1"/>
</dbReference>
<organism evidence="2 3">
    <name type="scientific">Maribacter arcticus</name>
    <dbReference type="NCBI Taxonomy" id="561365"/>
    <lineage>
        <taxon>Bacteria</taxon>
        <taxon>Pseudomonadati</taxon>
        <taxon>Bacteroidota</taxon>
        <taxon>Flavobacteriia</taxon>
        <taxon>Flavobacteriales</taxon>
        <taxon>Flavobacteriaceae</taxon>
        <taxon>Maribacter</taxon>
    </lineage>
</organism>
<dbReference type="InterPro" id="IPR014922">
    <property type="entry name" value="YdhG-like"/>
</dbReference>